<reference evidence="7" key="1">
    <citation type="submission" date="2009-09" db="EMBL/GenBank/DDBJ databases">
        <title>The complete genome of Nakamurella multipartita DSM 44233.</title>
        <authorList>
            <consortium name="US DOE Joint Genome Institute (JGI-PGF)"/>
            <person name="Lucas S."/>
            <person name="Copeland A."/>
            <person name="Lapidus A."/>
            <person name="Glavina del Rio T."/>
            <person name="Dalin E."/>
            <person name="Tice H."/>
            <person name="Bruce D."/>
            <person name="Goodwin L."/>
            <person name="Pitluck S."/>
            <person name="Kyrpides N."/>
            <person name="Mavromatis K."/>
            <person name="Ivanova N."/>
            <person name="Ovchinnikova G."/>
            <person name="Sims D."/>
            <person name="Meincke L."/>
            <person name="Brettin T."/>
            <person name="Detter J.C."/>
            <person name="Han C."/>
            <person name="Larimer F."/>
            <person name="Land M."/>
            <person name="Hauser L."/>
            <person name="Markowitz V."/>
            <person name="Cheng J.-F."/>
            <person name="Hugenholtz P."/>
            <person name="Woyke T."/>
            <person name="Wu D."/>
            <person name="Klenk H.-P."/>
            <person name="Eisen J.A."/>
        </authorList>
    </citation>
    <scope>NUCLEOTIDE SEQUENCE [LARGE SCALE GENOMIC DNA]</scope>
    <source>
        <strain evidence="7">ATCC 700099 / DSM 44233 / CIP 104796 / JCM 9543 / NBRC 105858 / Y-104</strain>
    </source>
</reference>
<dbReference type="HOGENOM" id="CLU_501371_0_0_11"/>
<feature type="domain" description="PD-(D/E)XK endonuclease-like" evidence="5">
    <location>
        <begin position="37"/>
        <end position="294"/>
    </location>
</feature>
<dbReference type="GO" id="GO:0006281">
    <property type="term" value="P:DNA repair"/>
    <property type="evidence" value="ECO:0007669"/>
    <property type="project" value="UniProtKB-KW"/>
</dbReference>
<name>C8X8K3_NAKMY</name>
<keyword evidence="2" id="KW-0547">Nucleotide-binding</keyword>
<evidence type="ECO:0000313" key="6">
    <source>
        <dbReference type="EMBL" id="ACV79058.1"/>
    </source>
</evidence>
<evidence type="ECO:0000259" key="5">
    <source>
        <dbReference type="Pfam" id="PF12705"/>
    </source>
</evidence>
<evidence type="ECO:0000256" key="2">
    <source>
        <dbReference type="ARBA" id="ARBA00022806"/>
    </source>
</evidence>
<accession>C8X8K3</accession>
<evidence type="ECO:0000256" key="4">
    <source>
        <dbReference type="SAM" id="MobiDB-lite"/>
    </source>
</evidence>
<keyword evidence="2" id="KW-0378">Hydrolase</keyword>
<keyword evidence="2" id="KW-0347">Helicase</keyword>
<proteinExistence type="predicted"/>
<dbReference type="eggNOG" id="COG2887">
    <property type="taxonomic scope" value="Bacteria"/>
</dbReference>
<evidence type="ECO:0000313" key="7">
    <source>
        <dbReference type="Proteomes" id="UP000002218"/>
    </source>
</evidence>
<reference evidence="6 7" key="2">
    <citation type="journal article" date="2010" name="Stand. Genomic Sci.">
        <title>Complete genome sequence of Nakamurella multipartita type strain (Y-104).</title>
        <authorList>
            <person name="Tice H."/>
            <person name="Mayilraj S."/>
            <person name="Sims D."/>
            <person name="Lapidus A."/>
            <person name="Nolan M."/>
            <person name="Lucas S."/>
            <person name="Glavina Del Rio T."/>
            <person name="Copeland A."/>
            <person name="Cheng J.F."/>
            <person name="Meincke L."/>
            <person name="Bruce D."/>
            <person name="Goodwin L."/>
            <person name="Pitluck S."/>
            <person name="Ivanova N."/>
            <person name="Mavromatis K."/>
            <person name="Ovchinnikova G."/>
            <person name="Pati A."/>
            <person name="Chen A."/>
            <person name="Palaniappan K."/>
            <person name="Land M."/>
            <person name="Hauser L."/>
            <person name="Chang Y.J."/>
            <person name="Jeffries C.D."/>
            <person name="Detter J.C."/>
            <person name="Brettin T."/>
            <person name="Rohde M."/>
            <person name="Goker M."/>
            <person name="Bristow J."/>
            <person name="Eisen J.A."/>
            <person name="Markowitz V."/>
            <person name="Hugenholtz P."/>
            <person name="Kyrpides N.C."/>
            <person name="Klenk H.P."/>
            <person name="Chen F."/>
        </authorList>
    </citation>
    <scope>NUCLEOTIDE SEQUENCE [LARGE SCALE GENOMIC DNA]</scope>
    <source>
        <strain evidence="7">ATCC 700099 / DSM 44233 / CIP 104796 / JCM 9543 / NBRC 105858 / Y-104</strain>
    </source>
</reference>
<dbReference type="InParanoid" id="C8X8K3"/>
<dbReference type="RefSeq" id="WP_015747937.1">
    <property type="nucleotide sequence ID" value="NC_013235.1"/>
</dbReference>
<dbReference type="STRING" id="479431.Namu_2712"/>
<dbReference type="GO" id="GO:0004386">
    <property type="term" value="F:helicase activity"/>
    <property type="evidence" value="ECO:0007669"/>
    <property type="project" value="UniProtKB-KW"/>
</dbReference>
<dbReference type="InterPro" id="IPR011604">
    <property type="entry name" value="PDDEXK-like_dom_sf"/>
</dbReference>
<sequence length="543" mass="59490">MGSLVSPALAPPDVLAWDDDRLLVTSSSVNTDVRRPRLSASVAKSVSSCAARYVGERVLRMGVESEDPFAPAPVGTVAHTVMERLMQLARTKRTPLAARRIMYQLMVDLTSPNPDKHWPGLPVERTPEWLALVDSAFMGLFGIVDPRKIVVHKTELRLDDVFIGGVPFKGFIDMVSQAEDDDGRWLEIVDYKTGARLPYTPFGAVNDHHDQIRMYRIGLAQKLGSDKRFRGSVYYTRDKLAKSVRVPMRGPDLDATTRRFQSAWRRMNSYADDAAWPAKATPLCGWCPLVATCPTAARERKVARIEGLPTAVDLPIPVRRHRPSCSPAGRSGEDDWAAHESDARHGLDREDLDYDALHADLAGQDGDGRTDCQAVVGPGAGLDAGDRIGTTTKETNMGALLYEDKPFLEVPESRDTLNPNSFAAIGVFGIVSMTVEQLSKAGLPLTARRVRGLARLFGSIVAEVQRDYTGSTNWQQGMNTRARGALHTTVDSLPVPLTGTADDLRGWHEAARKRVAAICRFSVELWDDGEATFDGDYAAVVGG</sequence>
<dbReference type="Gene3D" id="3.90.320.10">
    <property type="match status" value="1"/>
</dbReference>
<keyword evidence="2" id="KW-0067">ATP-binding</keyword>
<dbReference type="AlphaFoldDB" id="C8X8K3"/>
<dbReference type="InterPro" id="IPR038726">
    <property type="entry name" value="PDDEXK_AddAB-type"/>
</dbReference>
<keyword evidence="1" id="KW-0227">DNA damage</keyword>
<feature type="compositionally biased region" description="Basic and acidic residues" evidence="4">
    <location>
        <begin position="331"/>
        <end position="341"/>
    </location>
</feature>
<dbReference type="Pfam" id="PF12705">
    <property type="entry name" value="PDDEXK_1"/>
    <property type="match status" value="1"/>
</dbReference>
<protein>
    <recommendedName>
        <fullName evidence="5">PD-(D/E)XK endonuclease-like domain-containing protein</fullName>
    </recommendedName>
</protein>
<dbReference type="EMBL" id="CP001737">
    <property type="protein sequence ID" value="ACV79058.1"/>
    <property type="molecule type" value="Genomic_DNA"/>
</dbReference>
<dbReference type="Proteomes" id="UP000002218">
    <property type="component" value="Chromosome"/>
</dbReference>
<evidence type="ECO:0000256" key="1">
    <source>
        <dbReference type="ARBA" id="ARBA00022763"/>
    </source>
</evidence>
<dbReference type="KEGG" id="nml:Namu_2712"/>
<evidence type="ECO:0000256" key="3">
    <source>
        <dbReference type="ARBA" id="ARBA00023204"/>
    </source>
</evidence>
<feature type="region of interest" description="Disordered" evidence="4">
    <location>
        <begin position="319"/>
        <end position="341"/>
    </location>
</feature>
<gene>
    <name evidence="6" type="ordered locus">Namu_2712</name>
</gene>
<keyword evidence="7" id="KW-1185">Reference proteome</keyword>
<organism evidence="6 7">
    <name type="scientific">Nakamurella multipartita (strain ATCC 700099 / DSM 44233 / CIP 104796 / JCM 9543 / NBRC 105858 / Y-104)</name>
    <name type="common">Microsphaera multipartita</name>
    <dbReference type="NCBI Taxonomy" id="479431"/>
    <lineage>
        <taxon>Bacteria</taxon>
        <taxon>Bacillati</taxon>
        <taxon>Actinomycetota</taxon>
        <taxon>Actinomycetes</taxon>
        <taxon>Nakamurellales</taxon>
        <taxon>Nakamurellaceae</taxon>
        <taxon>Nakamurella</taxon>
    </lineage>
</organism>
<keyword evidence="3" id="KW-0234">DNA repair</keyword>